<comment type="cofactor">
    <cofactor evidence="1">
        <name>Mg(2+)</name>
        <dbReference type="ChEBI" id="CHEBI:18420"/>
    </cofactor>
</comment>
<dbReference type="InterPro" id="IPR015797">
    <property type="entry name" value="NUDIX_hydrolase-like_dom_sf"/>
</dbReference>
<feature type="domain" description="Nudix hydrolase" evidence="10">
    <location>
        <begin position="191"/>
        <end position="322"/>
    </location>
</feature>
<dbReference type="EMBL" id="UGQE01000004">
    <property type="protein sequence ID" value="STZ14738.1"/>
    <property type="molecule type" value="Genomic_DNA"/>
</dbReference>
<dbReference type="CDD" id="cd03429">
    <property type="entry name" value="NUDIX_NADH_pyrophosphatase_Nudt13"/>
    <property type="match status" value="1"/>
</dbReference>
<evidence type="ECO:0000256" key="6">
    <source>
        <dbReference type="ARBA" id="ARBA00022801"/>
    </source>
</evidence>
<dbReference type="EMBL" id="MUXU01000034">
    <property type="protein sequence ID" value="OOR90113.1"/>
    <property type="molecule type" value="Genomic_DNA"/>
</dbReference>
<dbReference type="PROSITE" id="PS00893">
    <property type="entry name" value="NUDIX_BOX"/>
    <property type="match status" value="1"/>
</dbReference>
<keyword evidence="5" id="KW-0479">Metal-binding</keyword>
<evidence type="ECO:0000256" key="8">
    <source>
        <dbReference type="ARBA" id="ARBA00023027"/>
    </source>
</evidence>
<keyword evidence="7" id="KW-0460">Magnesium</keyword>
<name>A0A1T0A300_9GAMM</name>
<dbReference type="AlphaFoldDB" id="A0A1T0A300"/>
<dbReference type="Proteomes" id="UP000255279">
    <property type="component" value="Unassembled WGS sequence"/>
</dbReference>
<reference evidence="11 13" key="1">
    <citation type="submission" date="2017-02" db="EMBL/GenBank/DDBJ databases">
        <title>Draft genome sequence of Moraxella caviae CCUG 355 type strain.</title>
        <authorList>
            <person name="Engstrom-Jakobsson H."/>
            <person name="Salva-Serra F."/>
            <person name="Thorell K."/>
            <person name="Gonzales-Siles L."/>
            <person name="Karlsson R."/>
            <person name="Boulund F."/>
            <person name="Engstrand L."/>
            <person name="Moore E."/>
        </authorList>
    </citation>
    <scope>NUCLEOTIDE SEQUENCE [LARGE SCALE GENOMIC DNA]</scope>
    <source>
        <strain evidence="11 13">CCUG 355</strain>
    </source>
</reference>
<dbReference type="RefSeq" id="WP_078276513.1">
    <property type="nucleotide sequence ID" value="NZ_CAACXO010000085.1"/>
</dbReference>
<dbReference type="InterPro" id="IPR049734">
    <property type="entry name" value="NudC-like_C"/>
</dbReference>
<organism evidence="11 13">
    <name type="scientific">Moraxella caviae</name>
    <dbReference type="NCBI Taxonomy" id="34060"/>
    <lineage>
        <taxon>Bacteria</taxon>
        <taxon>Pseudomonadati</taxon>
        <taxon>Pseudomonadota</taxon>
        <taxon>Gammaproteobacteria</taxon>
        <taxon>Moraxellales</taxon>
        <taxon>Moraxellaceae</taxon>
        <taxon>Moraxella</taxon>
    </lineage>
</organism>
<gene>
    <name evidence="12" type="primary">nudC_1</name>
    <name evidence="11" type="ORF">B0181_05580</name>
    <name evidence="12" type="ORF">NCTC10293_02335</name>
</gene>
<dbReference type="SUPFAM" id="SSF55811">
    <property type="entry name" value="Nudix"/>
    <property type="match status" value="1"/>
</dbReference>
<sequence>MKNSPKKALIIHRESVLCADGTPALCSISEEILRTKNDAGFAVNLGFFEAHGENADDNSVDDSANNSVDKSHTNTNQTAASCGALDDCDVFDGISANHLYVISLDYALSCGVIGQHGDVFLSSEYKSLQLVEYRNLVSHHSRHANELISRAIQLSLWQADHRFCSRCAAPTRKHHFEHAMVCPRCRHRAYPRVQPCIIVAITRTHPTGGQPQILLALHQRHTATGMYGLVAGFVEAGESLESAVRREVLEEVGLTIDEPRYIGSQPWPYPTNIMLGFTANWAGGEICVQPNEITDAKFFDLDKLPRIPAVGTIAHELIVNVLSAHGVDLADNQPVSQTD</sequence>
<dbReference type="PROSITE" id="PS51462">
    <property type="entry name" value="NUDIX"/>
    <property type="match status" value="1"/>
</dbReference>
<evidence type="ECO:0000313" key="14">
    <source>
        <dbReference type="Proteomes" id="UP000255279"/>
    </source>
</evidence>
<keyword evidence="6 12" id="KW-0378">Hydrolase</keyword>
<dbReference type="OrthoDB" id="9791656at2"/>
<evidence type="ECO:0000256" key="1">
    <source>
        <dbReference type="ARBA" id="ARBA00001946"/>
    </source>
</evidence>
<evidence type="ECO:0000313" key="12">
    <source>
        <dbReference type="EMBL" id="STZ14738.1"/>
    </source>
</evidence>
<evidence type="ECO:0000256" key="2">
    <source>
        <dbReference type="ARBA" id="ARBA00001947"/>
    </source>
</evidence>
<evidence type="ECO:0000256" key="9">
    <source>
        <dbReference type="ARBA" id="ARBA00023679"/>
    </source>
</evidence>
<evidence type="ECO:0000256" key="4">
    <source>
        <dbReference type="ARBA" id="ARBA00012381"/>
    </source>
</evidence>
<dbReference type="GO" id="GO:0046872">
    <property type="term" value="F:metal ion binding"/>
    <property type="evidence" value="ECO:0007669"/>
    <property type="project" value="UniProtKB-KW"/>
</dbReference>
<dbReference type="InterPro" id="IPR000086">
    <property type="entry name" value="NUDIX_hydrolase_dom"/>
</dbReference>
<dbReference type="GO" id="GO:0005829">
    <property type="term" value="C:cytosol"/>
    <property type="evidence" value="ECO:0007669"/>
    <property type="project" value="TreeGrafter"/>
</dbReference>
<reference evidence="12 14" key="2">
    <citation type="submission" date="2018-06" db="EMBL/GenBank/DDBJ databases">
        <authorList>
            <consortium name="Pathogen Informatics"/>
            <person name="Doyle S."/>
        </authorList>
    </citation>
    <scope>NUCLEOTIDE SEQUENCE [LARGE SCALE GENOMIC DNA]</scope>
    <source>
        <strain evidence="12 14">NCTC10293</strain>
    </source>
</reference>
<dbReference type="GO" id="GO:0035529">
    <property type="term" value="F:NADH pyrophosphatase activity"/>
    <property type="evidence" value="ECO:0007669"/>
    <property type="project" value="TreeGrafter"/>
</dbReference>
<dbReference type="NCBIfam" id="NF001299">
    <property type="entry name" value="PRK00241.1"/>
    <property type="match status" value="1"/>
</dbReference>
<evidence type="ECO:0000256" key="5">
    <source>
        <dbReference type="ARBA" id="ARBA00022723"/>
    </source>
</evidence>
<dbReference type="EC" id="3.6.1.22" evidence="4"/>
<dbReference type="Pfam" id="PF09297">
    <property type="entry name" value="Zn_ribbon_NUD"/>
    <property type="match status" value="1"/>
</dbReference>
<dbReference type="PANTHER" id="PTHR42904:SF6">
    <property type="entry name" value="NAD-CAPPED RNA HYDROLASE NUDT12"/>
    <property type="match status" value="1"/>
</dbReference>
<dbReference type="Pfam" id="PF00293">
    <property type="entry name" value="NUDIX"/>
    <property type="match status" value="1"/>
</dbReference>
<dbReference type="Proteomes" id="UP000190435">
    <property type="component" value="Unassembled WGS sequence"/>
</dbReference>
<accession>A0A1T0A300</accession>
<dbReference type="InterPro" id="IPR020084">
    <property type="entry name" value="NUDIX_hydrolase_CS"/>
</dbReference>
<dbReference type="Gene3D" id="3.90.79.20">
    <property type="match status" value="1"/>
</dbReference>
<evidence type="ECO:0000256" key="7">
    <source>
        <dbReference type="ARBA" id="ARBA00022842"/>
    </source>
</evidence>
<dbReference type="STRING" id="34060.B0181_05580"/>
<evidence type="ECO:0000259" key="10">
    <source>
        <dbReference type="PROSITE" id="PS51462"/>
    </source>
</evidence>
<dbReference type="Gene3D" id="3.90.79.10">
    <property type="entry name" value="Nucleoside Triphosphate Pyrophosphohydrolase"/>
    <property type="match status" value="1"/>
</dbReference>
<evidence type="ECO:0000313" key="13">
    <source>
        <dbReference type="Proteomes" id="UP000190435"/>
    </source>
</evidence>
<dbReference type="InterPro" id="IPR015376">
    <property type="entry name" value="Znr_NADH_PPase"/>
</dbReference>
<evidence type="ECO:0000256" key="3">
    <source>
        <dbReference type="ARBA" id="ARBA00009595"/>
    </source>
</evidence>
<dbReference type="GO" id="GO:0019677">
    <property type="term" value="P:NAD+ catabolic process"/>
    <property type="evidence" value="ECO:0007669"/>
    <property type="project" value="TreeGrafter"/>
</dbReference>
<dbReference type="GO" id="GO:0006742">
    <property type="term" value="P:NADP+ catabolic process"/>
    <property type="evidence" value="ECO:0007669"/>
    <property type="project" value="TreeGrafter"/>
</dbReference>
<comment type="cofactor">
    <cofactor evidence="2">
        <name>Zn(2+)</name>
        <dbReference type="ChEBI" id="CHEBI:29105"/>
    </cofactor>
</comment>
<comment type="catalytic activity">
    <reaction evidence="9">
        <text>a 5'-end NAD(+)-phospho-ribonucleoside in mRNA + H2O = a 5'-end phospho-adenosine-phospho-ribonucleoside in mRNA + beta-nicotinamide D-ribonucleotide + 2 H(+)</text>
        <dbReference type="Rhea" id="RHEA:60876"/>
        <dbReference type="Rhea" id="RHEA-COMP:15698"/>
        <dbReference type="Rhea" id="RHEA-COMP:15719"/>
        <dbReference type="ChEBI" id="CHEBI:14649"/>
        <dbReference type="ChEBI" id="CHEBI:15377"/>
        <dbReference type="ChEBI" id="CHEBI:15378"/>
        <dbReference type="ChEBI" id="CHEBI:144029"/>
        <dbReference type="ChEBI" id="CHEBI:144051"/>
    </reaction>
    <physiologicalReaction direction="left-to-right" evidence="9">
        <dbReference type="Rhea" id="RHEA:60877"/>
    </physiologicalReaction>
</comment>
<keyword evidence="13" id="KW-1185">Reference proteome</keyword>
<dbReference type="PANTHER" id="PTHR42904">
    <property type="entry name" value="NUDIX HYDROLASE, NUDC SUBFAMILY"/>
    <property type="match status" value="1"/>
</dbReference>
<dbReference type="InterPro" id="IPR050241">
    <property type="entry name" value="NAD-cap_RNA_hydrolase_NudC"/>
</dbReference>
<protein>
    <recommendedName>
        <fullName evidence="4">NAD(+) diphosphatase</fullName>
        <ecNumber evidence="4">3.6.1.22</ecNumber>
    </recommendedName>
</protein>
<evidence type="ECO:0000313" key="11">
    <source>
        <dbReference type="EMBL" id="OOR90113.1"/>
    </source>
</evidence>
<proteinExistence type="inferred from homology"/>
<comment type="similarity">
    <text evidence="3">Belongs to the Nudix hydrolase family. NudC subfamily.</text>
</comment>
<keyword evidence="8" id="KW-0520">NAD</keyword>